<evidence type="ECO:0000313" key="1">
    <source>
        <dbReference type="EMBL" id="ADK14521.1"/>
    </source>
</evidence>
<reference evidence="2 4" key="3">
    <citation type="journal article" date="2016" name="Biotechnol. Bioeng.">
        <title>Traits of selected Clostridium strains for syngas fermentation to ethanol.</title>
        <authorList>
            <person name="Martin M.E."/>
            <person name="Richter H."/>
            <person name="Saha S."/>
            <person name="Angenent L.T."/>
        </authorList>
    </citation>
    <scope>NUCLEOTIDE SEQUENCE [LARGE SCALE GENOMIC DNA]</scope>
    <source>
        <strain evidence="2 4">PETC</strain>
    </source>
</reference>
<dbReference type="AlphaFoldDB" id="D8GSV1"/>
<evidence type="ECO:0000313" key="2">
    <source>
        <dbReference type="EMBL" id="OAA88060.1"/>
    </source>
</evidence>
<sequence length="694" mass="81715">MNREINNLIISVSVMDNNKLINKIVKNSFVAFQGNELYMDTCSDKYIIVKDHIKPEIVYYIELAFKDNGALINYISELNIDKYSLLTSLKSIKEIDNIKIIVDNFSNTILVSSYQKLYILENLLRLAIVNELINEYKDNFKNYIRYIEHYEEKRKYLPNKLNNILQRTDFNSFLKYIESNNLGGNESNRYKEVIEDKEKLKELRDKDIFNNIKNVIGGNCAFNHVKETILHFRNFIAHNKVIEDDLFEKNCVGVIDKINQEIINTYMSNSVFNKLNFNENSIINGTLLLIEKELCGIYEQKIYFMKILLELNIISDINIENEMLVGENNEYKFRFYKLEMCSNLYVLYIEKLMPSHNSNIDMEKLIKYISKDSLDIYYIFDFSSNSYNKCLYKEFNFFENGLRAYLSVLDINKDKSFVEGEGVSANENQRKKILKKDKERLFLKESSLKASNLINNEFFEEDTGKLRTYLTNSLDRNNNTNTTIKGLIDKYISNGNGIALKEKLFTVMEWDTNLQIINNEWETIETFRNIVAHNNIIFNCEYKNISSTMINVNKAIISSFIGLLNQFYGLAINIDINKQKLKINWKNNNDGKTEIEYEDVNCMSEDSQYKALIIYIDTVFRLNLNKNIIFFNNEVLNDVIGNKDVVDPYTKENFINGIQEIFKNILITEGQNNRHYLENQIDQIMTQIEYKWNN</sequence>
<dbReference type="Proteomes" id="UP000001656">
    <property type="component" value="Chromosome"/>
</dbReference>
<keyword evidence="4" id="KW-1185">Reference proteome</keyword>
<dbReference type="HOGENOM" id="CLU_396757_0_0_9"/>
<reference evidence="1 3" key="2">
    <citation type="journal article" date="2010" name="Proc. Natl. Acad. Sci. U.S.A.">
        <title>Clostridium ljungdahlii represents a microbial production platform based on syngas.</title>
        <authorList>
            <person name="Kopke M."/>
            <person name="Held C."/>
            <person name="Hujer S."/>
            <person name="Liesegang H."/>
            <person name="Wiezer A."/>
            <person name="Wollherr A."/>
            <person name="Ehrenreich A."/>
            <person name="Liebl W."/>
            <person name="Gottschalk G."/>
            <person name="Durre P."/>
        </authorList>
    </citation>
    <scope>NUCLEOTIDE SEQUENCE [LARGE SCALE GENOMIC DNA]</scope>
    <source>
        <strain evidence="3">ATCC 55383 / DSM 13528 / PETC</strain>
        <strain evidence="1">DSM 13528</strain>
    </source>
</reference>
<name>D8GSV1_CLOLD</name>
<evidence type="ECO:0000313" key="3">
    <source>
        <dbReference type="Proteomes" id="UP000001656"/>
    </source>
</evidence>
<organism evidence="1 3">
    <name type="scientific">Clostridium ljungdahlii (strain ATCC 55383 / DSM 13528 / PETC)</name>
    <dbReference type="NCBI Taxonomy" id="748727"/>
    <lineage>
        <taxon>Bacteria</taxon>
        <taxon>Bacillati</taxon>
        <taxon>Bacillota</taxon>
        <taxon>Clostridia</taxon>
        <taxon>Eubacteriales</taxon>
        <taxon>Clostridiaceae</taxon>
        <taxon>Clostridium</taxon>
    </lineage>
</organism>
<dbReference type="EMBL" id="CP001666">
    <property type="protein sequence ID" value="ADK14521.1"/>
    <property type="molecule type" value="Genomic_DNA"/>
</dbReference>
<evidence type="ECO:0000313" key="4">
    <source>
        <dbReference type="Proteomes" id="UP000077020"/>
    </source>
</evidence>
<dbReference type="RefSeq" id="WP_013238118.1">
    <property type="nucleotide sequence ID" value="NC_014328.1"/>
</dbReference>
<dbReference type="EMBL" id="LITS01000006">
    <property type="protein sequence ID" value="OAA88060.1"/>
    <property type="molecule type" value="Genomic_DNA"/>
</dbReference>
<proteinExistence type="predicted"/>
<reference evidence="1" key="1">
    <citation type="submission" date="2009-07" db="EMBL/GenBank/DDBJ databases">
        <authorList>
            <person name="Koepke M."/>
            <person name="Hujer S."/>
            <person name="Held C."/>
            <person name="Wiezer A."/>
            <person name="Liesegang H."/>
            <person name="Ehrenreich A."/>
            <person name="Gottschalk G."/>
            <person name="Duerre P."/>
        </authorList>
    </citation>
    <scope>NUCLEOTIDE SEQUENCE</scope>
    <source>
        <strain evidence="1">DSM 13528</strain>
    </source>
</reference>
<dbReference type="KEGG" id="clj:CLJU_c14530"/>
<accession>D8GSV1</accession>
<dbReference type="PATRIC" id="fig|748727.19.peg.2972"/>
<gene>
    <name evidence="1" type="ordered locus">CLJU_c14530</name>
    <name evidence="2" type="ORF">WX45_02927</name>
</gene>
<protein>
    <submittedName>
        <fullName evidence="1">Uncharacterized protein</fullName>
    </submittedName>
</protein>
<dbReference type="Proteomes" id="UP000077020">
    <property type="component" value="Unassembled WGS sequence"/>
</dbReference>